<dbReference type="SUPFAM" id="SSF51735">
    <property type="entry name" value="NAD(P)-binding Rossmann-fold domains"/>
    <property type="match status" value="1"/>
</dbReference>
<gene>
    <name evidence="5" type="primary">rfaD</name>
    <name evidence="5" type="ORF">RM543_07235</name>
</gene>
<feature type="domain" description="NAD-dependent epimerase/dehydratase" evidence="4">
    <location>
        <begin position="2"/>
        <end position="247"/>
    </location>
</feature>
<evidence type="ECO:0000256" key="2">
    <source>
        <dbReference type="ARBA" id="ARBA00023235"/>
    </source>
</evidence>
<sequence>MILVTGGAGFIGSNMLADLEAAGAGPLVLCDWLGTGEKWRNVSKRRIAEFVRPEDLPRWLEGRQGVEAVIHLGAISATTERDADLLIERNIRTTVRLWDWCTAARVPLLYASSAASYGARETDLADDEAPAALAALAPLNAYGWSKAATDRILLDRARAGEAPALWAGLRFFNVYGPNEYHKENMMSVVTRFFSPLSRGETVELFKSDRPGIADGQQSRDFVYVKDCTAAMLAMLERPVPSGLYNLGTGVARSFADLVAALGRALGREPEIRYIPLPVALEGRYQYRTEAQMAKLRRAGIDMPFRDIEAGVADYVETHLSTMDPYR</sequence>
<dbReference type="InterPro" id="IPR011912">
    <property type="entry name" value="Heptose_epim"/>
</dbReference>
<keyword evidence="3" id="KW-0119">Carbohydrate metabolism</keyword>
<name>A0ABU3DFI5_9RHOB</name>
<organism evidence="5 6">
    <name type="scientific">Tropicimonas omnivorans</name>
    <dbReference type="NCBI Taxonomy" id="3075590"/>
    <lineage>
        <taxon>Bacteria</taxon>
        <taxon>Pseudomonadati</taxon>
        <taxon>Pseudomonadota</taxon>
        <taxon>Alphaproteobacteria</taxon>
        <taxon>Rhodobacterales</taxon>
        <taxon>Roseobacteraceae</taxon>
        <taxon>Tropicimonas</taxon>
    </lineage>
</organism>
<dbReference type="PANTHER" id="PTHR43103:SF3">
    <property type="entry name" value="ADP-L-GLYCERO-D-MANNO-HEPTOSE-6-EPIMERASE"/>
    <property type="match status" value="1"/>
</dbReference>
<evidence type="ECO:0000256" key="1">
    <source>
        <dbReference type="ARBA" id="ARBA00022857"/>
    </source>
</evidence>
<dbReference type="Gene3D" id="3.40.50.720">
    <property type="entry name" value="NAD(P)-binding Rossmann-like Domain"/>
    <property type="match status" value="1"/>
</dbReference>
<dbReference type="EMBL" id="JAVRHL010000002">
    <property type="protein sequence ID" value="MDT0682471.1"/>
    <property type="molecule type" value="Genomic_DNA"/>
</dbReference>
<comment type="caution">
    <text evidence="5">The sequence shown here is derived from an EMBL/GenBank/DDBJ whole genome shotgun (WGS) entry which is preliminary data.</text>
</comment>
<dbReference type="Pfam" id="PF01370">
    <property type="entry name" value="Epimerase"/>
    <property type="match status" value="1"/>
</dbReference>
<proteinExistence type="predicted"/>
<dbReference type="EC" id="5.1.3.20" evidence="5"/>
<evidence type="ECO:0000313" key="5">
    <source>
        <dbReference type="EMBL" id="MDT0682471.1"/>
    </source>
</evidence>
<keyword evidence="2 5" id="KW-0413">Isomerase</keyword>
<protein>
    <submittedName>
        <fullName evidence="5">ADP-glyceromanno-heptose 6-epimerase</fullName>
        <ecNumber evidence="5">5.1.3.20</ecNumber>
    </submittedName>
</protein>
<reference evidence="5 6" key="1">
    <citation type="submission" date="2023-09" db="EMBL/GenBank/DDBJ databases">
        <authorList>
            <person name="Rey-Velasco X."/>
        </authorList>
    </citation>
    <scope>NUCLEOTIDE SEQUENCE [LARGE SCALE GENOMIC DNA]</scope>
    <source>
        <strain evidence="5 6">F158</strain>
    </source>
</reference>
<dbReference type="InterPro" id="IPR001509">
    <property type="entry name" value="Epimerase_deHydtase"/>
</dbReference>
<dbReference type="RefSeq" id="WP_311690219.1">
    <property type="nucleotide sequence ID" value="NZ_JAVRHL010000002.1"/>
</dbReference>
<dbReference type="Proteomes" id="UP001265259">
    <property type="component" value="Unassembled WGS sequence"/>
</dbReference>
<evidence type="ECO:0000256" key="3">
    <source>
        <dbReference type="ARBA" id="ARBA00023277"/>
    </source>
</evidence>
<keyword evidence="1" id="KW-0521">NADP</keyword>
<keyword evidence="6" id="KW-1185">Reference proteome</keyword>
<evidence type="ECO:0000259" key="4">
    <source>
        <dbReference type="Pfam" id="PF01370"/>
    </source>
</evidence>
<dbReference type="NCBIfam" id="TIGR02197">
    <property type="entry name" value="heptose_epim"/>
    <property type="match status" value="1"/>
</dbReference>
<dbReference type="GO" id="GO:0008712">
    <property type="term" value="F:ADP-glyceromanno-heptose 6-epimerase activity"/>
    <property type="evidence" value="ECO:0007669"/>
    <property type="project" value="UniProtKB-EC"/>
</dbReference>
<dbReference type="Gene3D" id="3.90.25.10">
    <property type="entry name" value="UDP-galactose 4-epimerase, domain 1"/>
    <property type="match status" value="1"/>
</dbReference>
<dbReference type="PANTHER" id="PTHR43103">
    <property type="entry name" value="NUCLEOSIDE-DIPHOSPHATE-SUGAR EPIMERASE"/>
    <property type="match status" value="1"/>
</dbReference>
<evidence type="ECO:0000313" key="6">
    <source>
        <dbReference type="Proteomes" id="UP001265259"/>
    </source>
</evidence>
<dbReference type="InterPro" id="IPR036291">
    <property type="entry name" value="NAD(P)-bd_dom_sf"/>
</dbReference>
<accession>A0ABU3DFI5</accession>